<sequence length="341" mass="38200">MMRETRQQHSSPEYDGVSFILAEDGHEIPLRHWPVEHPKALVHIAHGMSEHSGCYADAAARLNAAGYAVMAHDHRSHGLSVPIAALGEISETQHWEAVCADMRSVNHHGKATYPDVPWILLGHSMGSFISLAYAERHSHTVDALVLEGSNYEAPWFTWSAHWFAKLECWRQGENGRSAIIHALTFGKFAKAFGNDSTSYDWLSRDNTFVQRYTNDPRCGITCTNGFWRDLLEGLSRTQRMSNLRKIRKDLPVYSFAGSKDPVGHDGVNVAILDDKLESAGLLDVTLKIYEGARHDLFHETNKDEVYEDLLSWLDATLLRVAQPACELKAPQEPTAWLAGNA</sequence>
<comment type="caution">
    <text evidence="2">The sequence shown here is derived from an EMBL/GenBank/DDBJ whole genome shotgun (WGS) entry which is preliminary data.</text>
</comment>
<dbReference type="EMBL" id="QUNR01000004">
    <property type="protein sequence ID" value="REH36911.1"/>
    <property type="molecule type" value="Genomic_DNA"/>
</dbReference>
<dbReference type="InterPro" id="IPR022742">
    <property type="entry name" value="Hydrolase_4"/>
</dbReference>
<gene>
    <name evidence="2" type="ORF">DFR26_2051</name>
</gene>
<dbReference type="InterPro" id="IPR051044">
    <property type="entry name" value="MAG_DAG_Lipase"/>
</dbReference>
<reference evidence="2" key="1">
    <citation type="submission" date="2018-08" db="EMBL/GenBank/DDBJ databases">
        <title>Genomic Encyclopedia of Type Strains, Phase IV (KMG-IV): sequencing the most valuable type-strain genomes for metagenomic binning, comparative biology and taxonomic classification.</title>
        <authorList>
            <person name="Goeker M."/>
        </authorList>
    </citation>
    <scope>NUCLEOTIDE SEQUENCE [LARGE SCALE GENOMIC DNA]</scope>
    <source>
        <strain evidence="2">DSM 26022</strain>
    </source>
</reference>
<keyword evidence="2" id="KW-0378">Hydrolase</keyword>
<keyword evidence="3" id="KW-1185">Reference proteome</keyword>
<dbReference type="SUPFAM" id="SSF53474">
    <property type="entry name" value="alpha/beta-Hydrolases"/>
    <property type="match status" value="1"/>
</dbReference>
<feature type="domain" description="Serine aminopeptidase S33" evidence="1">
    <location>
        <begin position="37"/>
        <end position="301"/>
    </location>
</feature>
<dbReference type="Gene3D" id="3.40.50.1820">
    <property type="entry name" value="alpha/beta hydrolase"/>
    <property type="match status" value="1"/>
</dbReference>
<dbReference type="AlphaFoldDB" id="A0A3E0H2A0"/>
<dbReference type="GO" id="GO:0016787">
    <property type="term" value="F:hydrolase activity"/>
    <property type="evidence" value="ECO:0007669"/>
    <property type="project" value="UniProtKB-KW"/>
</dbReference>
<dbReference type="Pfam" id="PF12146">
    <property type="entry name" value="Hydrolase_4"/>
    <property type="match status" value="1"/>
</dbReference>
<proteinExistence type="predicted"/>
<protein>
    <submittedName>
        <fullName evidence="2">Alpha-beta hydrolase superfamily lysophospholipase</fullName>
    </submittedName>
</protein>
<name>A0A3E0H2A0_9GAMM</name>
<evidence type="ECO:0000259" key="1">
    <source>
        <dbReference type="Pfam" id="PF12146"/>
    </source>
</evidence>
<dbReference type="Proteomes" id="UP000256774">
    <property type="component" value="Unassembled WGS sequence"/>
</dbReference>
<dbReference type="RefSeq" id="WP_181899051.1">
    <property type="nucleotide sequence ID" value="NZ_QUNR01000004.1"/>
</dbReference>
<dbReference type="PANTHER" id="PTHR11614">
    <property type="entry name" value="PHOSPHOLIPASE-RELATED"/>
    <property type="match status" value="1"/>
</dbReference>
<accession>A0A3E0H2A0</accession>
<evidence type="ECO:0000313" key="3">
    <source>
        <dbReference type="Proteomes" id="UP000256774"/>
    </source>
</evidence>
<dbReference type="InterPro" id="IPR029058">
    <property type="entry name" value="AB_hydrolase_fold"/>
</dbReference>
<evidence type="ECO:0000313" key="2">
    <source>
        <dbReference type="EMBL" id="REH36911.1"/>
    </source>
</evidence>
<organism evidence="2 3">
    <name type="scientific">Paraperlucidibaca baekdonensis</name>
    <dbReference type="NCBI Taxonomy" id="748120"/>
    <lineage>
        <taxon>Bacteria</taxon>
        <taxon>Pseudomonadati</taxon>
        <taxon>Pseudomonadota</taxon>
        <taxon>Gammaproteobacteria</taxon>
        <taxon>Moraxellales</taxon>
        <taxon>Moraxellaceae</taxon>
        <taxon>Paraperlucidibaca</taxon>
    </lineage>
</organism>